<proteinExistence type="predicted"/>
<dbReference type="Proteomes" id="UP001558613">
    <property type="component" value="Unassembled WGS sequence"/>
</dbReference>
<dbReference type="Pfam" id="PF00397">
    <property type="entry name" value="WW"/>
    <property type="match status" value="1"/>
</dbReference>
<feature type="region of interest" description="Disordered" evidence="1">
    <location>
        <begin position="36"/>
        <end position="79"/>
    </location>
</feature>
<dbReference type="Gene3D" id="2.20.70.10">
    <property type="match status" value="1"/>
</dbReference>
<accession>A0ABR3NL44</accession>
<feature type="domain" description="WW" evidence="2">
    <location>
        <begin position="18"/>
        <end position="51"/>
    </location>
</feature>
<reference evidence="3 4" key="1">
    <citation type="submission" date="2023-09" db="EMBL/GenBank/DDBJ databases">
        <authorList>
            <person name="Wang M."/>
        </authorList>
    </citation>
    <scope>NUCLEOTIDE SEQUENCE [LARGE SCALE GENOMIC DNA]</scope>
    <source>
        <strain evidence="3">GT-2023</strain>
        <tissue evidence="3">Liver</tissue>
    </source>
</reference>
<dbReference type="SMART" id="SM00456">
    <property type="entry name" value="WW"/>
    <property type="match status" value="1"/>
</dbReference>
<comment type="caution">
    <text evidence="3">The sequence shown here is derived from an EMBL/GenBank/DDBJ whole genome shotgun (WGS) entry which is preliminary data.</text>
</comment>
<evidence type="ECO:0000313" key="3">
    <source>
        <dbReference type="EMBL" id="KAL1277659.1"/>
    </source>
</evidence>
<protein>
    <recommendedName>
        <fullName evidence="2">WW domain-containing protein</fullName>
    </recommendedName>
</protein>
<feature type="compositionally biased region" description="Polar residues" evidence="1">
    <location>
        <begin position="37"/>
        <end position="58"/>
    </location>
</feature>
<evidence type="ECO:0000313" key="4">
    <source>
        <dbReference type="Proteomes" id="UP001558613"/>
    </source>
</evidence>
<keyword evidence="4" id="KW-1185">Reference proteome</keyword>
<dbReference type="PROSITE" id="PS01159">
    <property type="entry name" value="WW_DOMAIN_1"/>
    <property type="match status" value="1"/>
</dbReference>
<sequence length="132" mass="14572">MQQPVVSCSMPAEEIESVCLPVGWKSYRSPEGRKYYVNTSTKETTWERPSTSTTSPKASGSHRHSVNGRQLLGASGHVLEHPDVSLRKTSLSNQSLISGQDWKGVGFKRSWEGLDREDEGRWGAEQLPIGTG</sequence>
<dbReference type="EMBL" id="JAYMGO010000003">
    <property type="protein sequence ID" value="KAL1277659.1"/>
    <property type="molecule type" value="Genomic_DNA"/>
</dbReference>
<evidence type="ECO:0000256" key="1">
    <source>
        <dbReference type="SAM" id="MobiDB-lite"/>
    </source>
</evidence>
<name>A0ABR3NL44_9TELE</name>
<dbReference type="InterPro" id="IPR001202">
    <property type="entry name" value="WW_dom"/>
</dbReference>
<dbReference type="InterPro" id="IPR036020">
    <property type="entry name" value="WW_dom_sf"/>
</dbReference>
<dbReference type="SUPFAM" id="SSF51045">
    <property type="entry name" value="WW domain"/>
    <property type="match status" value="1"/>
</dbReference>
<evidence type="ECO:0000259" key="2">
    <source>
        <dbReference type="PROSITE" id="PS50020"/>
    </source>
</evidence>
<dbReference type="CDD" id="cd00201">
    <property type="entry name" value="WW"/>
    <property type="match status" value="1"/>
</dbReference>
<dbReference type="PROSITE" id="PS50020">
    <property type="entry name" value="WW_DOMAIN_2"/>
    <property type="match status" value="1"/>
</dbReference>
<gene>
    <name evidence="3" type="ORF">QQF64_024332</name>
</gene>
<organism evidence="3 4">
    <name type="scientific">Cirrhinus molitorella</name>
    <name type="common">mud carp</name>
    <dbReference type="NCBI Taxonomy" id="172907"/>
    <lineage>
        <taxon>Eukaryota</taxon>
        <taxon>Metazoa</taxon>
        <taxon>Chordata</taxon>
        <taxon>Craniata</taxon>
        <taxon>Vertebrata</taxon>
        <taxon>Euteleostomi</taxon>
        <taxon>Actinopterygii</taxon>
        <taxon>Neopterygii</taxon>
        <taxon>Teleostei</taxon>
        <taxon>Ostariophysi</taxon>
        <taxon>Cypriniformes</taxon>
        <taxon>Cyprinidae</taxon>
        <taxon>Labeoninae</taxon>
        <taxon>Labeonini</taxon>
        <taxon>Cirrhinus</taxon>
    </lineage>
</organism>